<dbReference type="Proteomes" id="UP001211907">
    <property type="component" value="Unassembled WGS sequence"/>
</dbReference>
<sequence length="386" mass="43622">MEIEEDEDDIRRRCLPVDAYVQSRDALPFDAPASGLVYLRQVRREAKRLPPFAFAAKENPNANNANVKRSESESMCVDKRSMFSVSNTSSVNFRPPNIHPLLLLLPTAAQTHAHAEALPAPLKLRPRRSTACSADFNALKATYDTWAYVHSAKTNVSPVYIPNLHSREAVWKDFCYPSALFSVVSKPSSSSNHDDYSSPSPLLPVIIHISHNCAIHILSLHISWLQIHISESNRNNVLLCNQLSWIFHLLLCLDRQSLFPEHTSILRDLVRVLKKLRYSWIPINDRNNENNSNNNDMPIFELLRKPQEMVKFDAVQTIVCAIANVFGQHDLADELMSVNEEQKVDYFLRVGDISATENVIDNAELDVVKTASGASATDMLGDERYF</sequence>
<dbReference type="GO" id="GO:0032797">
    <property type="term" value="C:SMN complex"/>
    <property type="evidence" value="ECO:0007669"/>
    <property type="project" value="TreeGrafter"/>
</dbReference>
<comment type="caution">
    <text evidence="2">The sequence shown here is derived from an EMBL/GenBank/DDBJ whole genome shotgun (WGS) entry which is preliminary data.</text>
</comment>
<evidence type="ECO:0000313" key="2">
    <source>
        <dbReference type="EMBL" id="KAJ3140877.1"/>
    </source>
</evidence>
<proteinExistence type="inferred from homology"/>
<dbReference type="InterPro" id="IPR023251">
    <property type="entry name" value="Brr1"/>
</dbReference>
<dbReference type="GO" id="GO:0000387">
    <property type="term" value="P:spliceosomal snRNP assembly"/>
    <property type="evidence" value="ECO:0007669"/>
    <property type="project" value="InterPro"/>
</dbReference>
<evidence type="ECO:0000313" key="3">
    <source>
        <dbReference type="Proteomes" id="UP001211907"/>
    </source>
</evidence>
<dbReference type="InterPro" id="IPR035426">
    <property type="entry name" value="Gemin2/Brr1"/>
</dbReference>
<dbReference type="PRINTS" id="PR02039">
    <property type="entry name" value="SPLICEFRBRR1"/>
</dbReference>
<dbReference type="PANTHER" id="PTHR12794">
    <property type="entry name" value="GEMIN2"/>
    <property type="match status" value="1"/>
</dbReference>
<evidence type="ECO:0000256" key="1">
    <source>
        <dbReference type="ARBA" id="ARBA00025758"/>
    </source>
</evidence>
<gene>
    <name evidence="2" type="ORF">HK100_008577</name>
</gene>
<dbReference type="Pfam" id="PF04938">
    <property type="entry name" value="SIP1"/>
    <property type="match status" value="1"/>
</dbReference>
<dbReference type="GO" id="GO:0030532">
    <property type="term" value="C:small nuclear ribonucleoprotein complex"/>
    <property type="evidence" value="ECO:0007669"/>
    <property type="project" value="InterPro"/>
</dbReference>
<comment type="similarity">
    <text evidence="1">Belongs to the gemin-2 family.</text>
</comment>
<keyword evidence="3" id="KW-1185">Reference proteome</keyword>
<name>A0AAD5TA46_9FUNG</name>
<reference evidence="2" key="1">
    <citation type="submission" date="2020-05" db="EMBL/GenBank/DDBJ databases">
        <title>Phylogenomic resolution of chytrid fungi.</title>
        <authorList>
            <person name="Stajich J.E."/>
            <person name="Amses K."/>
            <person name="Simmons R."/>
            <person name="Seto K."/>
            <person name="Myers J."/>
            <person name="Bonds A."/>
            <person name="Quandt C.A."/>
            <person name="Barry K."/>
            <person name="Liu P."/>
            <person name="Grigoriev I."/>
            <person name="Longcore J.E."/>
            <person name="James T.Y."/>
        </authorList>
    </citation>
    <scope>NUCLEOTIDE SEQUENCE</scope>
    <source>
        <strain evidence="2">JEL0513</strain>
    </source>
</reference>
<dbReference type="EMBL" id="JADGJH010000042">
    <property type="protein sequence ID" value="KAJ3140877.1"/>
    <property type="molecule type" value="Genomic_DNA"/>
</dbReference>
<organism evidence="2 3">
    <name type="scientific">Physocladia obscura</name>
    <dbReference type="NCBI Taxonomy" id="109957"/>
    <lineage>
        <taxon>Eukaryota</taxon>
        <taxon>Fungi</taxon>
        <taxon>Fungi incertae sedis</taxon>
        <taxon>Chytridiomycota</taxon>
        <taxon>Chytridiomycota incertae sedis</taxon>
        <taxon>Chytridiomycetes</taxon>
        <taxon>Chytridiales</taxon>
        <taxon>Chytriomycetaceae</taxon>
        <taxon>Physocladia</taxon>
    </lineage>
</organism>
<dbReference type="PANTHER" id="PTHR12794:SF0">
    <property type="entry name" value="GEM-ASSOCIATED PROTEIN 2"/>
    <property type="match status" value="1"/>
</dbReference>
<dbReference type="AlphaFoldDB" id="A0AAD5TA46"/>
<protein>
    <submittedName>
        <fullName evidence="2">Uncharacterized protein</fullName>
    </submittedName>
</protein>
<dbReference type="Gene3D" id="1.20.58.1070">
    <property type="match status" value="1"/>
</dbReference>
<accession>A0AAD5TA46</accession>